<dbReference type="Proteomes" id="UP001241056">
    <property type="component" value="Unassembled WGS sequence"/>
</dbReference>
<sequence>MDNKPIQTIACAVQSIQDLGANVYQLKLLLPQSANVNHAAGQYLMLAAQQGDFYPFSIASAPQQLPELELHILAHDNAAVDLIEQLKEQPEARVQLPMGDVCLTDLDERPLLLIAAGTGLAQMHSMLEHCRQQNAQMPIHLYWGAKTEEDFYSVPAVALWRKMPNVQLHKIVSHDADWNGRSGLLYEAVCHDLADLKNFRVFVSGSPNMVYATHDALVKCGMQAEQIQADVFSYAPRP</sequence>
<evidence type="ECO:0000259" key="4">
    <source>
        <dbReference type="PROSITE" id="PS51384"/>
    </source>
</evidence>
<keyword evidence="1" id="KW-0560">Oxidoreductase</keyword>
<keyword evidence="2" id="KW-0455">Luminescence</keyword>
<comment type="caution">
    <text evidence="5">The sequence shown here is derived from an EMBL/GenBank/DDBJ whole genome shotgun (WGS) entry which is preliminary data.</text>
</comment>
<dbReference type="Gene3D" id="3.40.50.80">
    <property type="entry name" value="Nucleotide-binding domain of ferredoxin-NADP reductase (FNR) module"/>
    <property type="match status" value="1"/>
</dbReference>
<gene>
    <name evidence="5" type="ORF">QEZ41_04710</name>
</gene>
<dbReference type="PROSITE" id="PS51384">
    <property type="entry name" value="FAD_FR"/>
    <property type="match status" value="1"/>
</dbReference>
<dbReference type="PRINTS" id="PR00410">
    <property type="entry name" value="PHEHYDRXLASE"/>
</dbReference>
<keyword evidence="6" id="KW-1185">Reference proteome</keyword>
<dbReference type="InterPro" id="IPR017938">
    <property type="entry name" value="Riboflavin_synthase-like_b-brl"/>
</dbReference>
<dbReference type="PANTHER" id="PTHR47354:SF7">
    <property type="entry name" value="NAD(P)H-FLAVIN REDUCTASE"/>
    <property type="match status" value="1"/>
</dbReference>
<dbReference type="CDD" id="cd06189">
    <property type="entry name" value="flavin_oxioreductase"/>
    <property type="match status" value="1"/>
</dbReference>
<evidence type="ECO:0000256" key="3">
    <source>
        <dbReference type="ARBA" id="ARBA00038177"/>
    </source>
</evidence>
<dbReference type="SUPFAM" id="SSF52343">
    <property type="entry name" value="Ferredoxin reductase-like, C-terminal NADP-linked domain"/>
    <property type="match status" value="1"/>
</dbReference>
<name>A0ABT7SN05_9GAMM</name>
<evidence type="ECO:0000256" key="2">
    <source>
        <dbReference type="ARBA" id="ARBA00023223"/>
    </source>
</evidence>
<dbReference type="PANTHER" id="PTHR47354">
    <property type="entry name" value="NADH OXIDOREDUCTASE HCR"/>
    <property type="match status" value="1"/>
</dbReference>
<organism evidence="5 6">
    <name type="scientific">Thiopseudomonas acetoxidans</name>
    <dbReference type="NCBI Taxonomy" id="3041622"/>
    <lineage>
        <taxon>Bacteria</taxon>
        <taxon>Pseudomonadati</taxon>
        <taxon>Pseudomonadota</taxon>
        <taxon>Gammaproteobacteria</taxon>
        <taxon>Pseudomonadales</taxon>
        <taxon>Pseudomonadaceae</taxon>
        <taxon>Thiopseudomonas</taxon>
    </lineage>
</organism>
<reference evidence="5 6" key="1">
    <citation type="submission" date="2023-06" db="EMBL/GenBank/DDBJ databases">
        <title>Thiopseudomonas sp. CY1220 draft genome sequence.</title>
        <authorList>
            <person name="Zhao G."/>
            <person name="An M."/>
        </authorList>
    </citation>
    <scope>NUCLEOTIDE SEQUENCE [LARGE SCALE GENOMIC DNA]</scope>
    <source>
        <strain evidence="5 6">CY1220</strain>
    </source>
</reference>
<dbReference type="EMBL" id="JAUCDY010000004">
    <property type="protein sequence ID" value="MDM7857577.1"/>
    <property type="molecule type" value="Genomic_DNA"/>
</dbReference>
<dbReference type="RefSeq" id="WP_289410234.1">
    <property type="nucleotide sequence ID" value="NZ_JAUCDY010000004.1"/>
</dbReference>
<dbReference type="InterPro" id="IPR039261">
    <property type="entry name" value="FNR_nucleotide-bd"/>
</dbReference>
<proteinExistence type="inferred from homology"/>
<evidence type="ECO:0000313" key="5">
    <source>
        <dbReference type="EMBL" id="MDM7857577.1"/>
    </source>
</evidence>
<accession>A0ABT7SN05</accession>
<comment type="similarity">
    <text evidence="3">Belongs to the Fre/LuxG FAD/NAD(P) flavoprotein oxidoreductase family.</text>
</comment>
<feature type="domain" description="FAD-binding FR-type" evidence="4">
    <location>
        <begin position="6"/>
        <end position="104"/>
    </location>
</feature>
<evidence type="ECO:0000313" key="6">
    <source>
        <dbReference type="Proteomes" id="UP001241056"/>
    </source>
</evidence>
<evidence type="ECO:0000256" key="1">
    <source>
        <dbReference type="ARBA" id="ARBA00023002"/>
    </source>
</evidence>
<dbReference type="Gene3D" id="2.40.30.10">
    <property type="entry name" value="Translation factors"/>
    <property type="match status" value="1"/>
</dbReference>
<dbReference type="SUPFAM" id="SSF63380">
    <property type="entry name" value="Riboflavin synthase domain-like"/>
    <property type="match status" value="1"/>
</dbReference>
<dbReference type="InterPro" id="IPR050415">
    <property type="entry name" value="MRET"/>
</dbReference>
<protein>
    <submittedName>
        <fullName evidence="5">CDP-6-deoxy-delta-3,4-glucoseen reductase</fullName>
    </submittedName>
</protein>
<dbReference type="InterPro" id="IPR017927">
    <property type="entry name" value="FAD-bd_FR_type"/>
</dbReference>
<dbReference type="Pfam" id="PF00175">
    <property type="entry name" value="NAD_binding_1"/>
    <property type="match status" value="1"/>
</dbReference>
<dbReference type="InterPro" id="IPR001433">
    <property type="entry name" value="OxRdtase_FAD/NAD-bd"/>
</dbReference>